<evidence type="ECO:0000256" key="3">
    <source>
        <dbReference type="ARBA" id="ARBA00023143"/>
    </source>
</evidence>
<comment type="similarity">
    <text evidence="2 4">Belongs to the flagella basal body rod proteins family.</text>
</comment>
<dbReference type="OrthoDB" id="9804559at2"/>
<dbReference type="Pfam" id="PF06429">
    <property type="entry name" value="Flg_bbr_C"/>
    <property type="match status" value="1"/>
</dbReference>
<keyword evidence="3 4" id="KW-0975">Bacterial flagellum</keyword>
<dbReference type="InterPro" id="IPR020013">
    <property type="entry name" value="Flagellar_FlgE/F/G"/>
</dbReference>
<sequence>MNRGLYSAISAMRGSERAIQFSANNLANLSTPGFKQTRTVSEQFLALTDHGVDIARGTVGSIDFSQGPIDETGNPFELALEGDGFFAFESPSGEVLSRQGRLVVAEDGELVSPDGLPIAWEERRGPLDPFSTDFSVREDGVVSQDGRELGKLRLVDLQDRSTLVALSNGYYRAPLDAVEINATAVIHQGAVEKPNVSGIEQLVEMVAQQRSYDVASRSVSLISSSYERLNRPNA</sequence>
<evidence type="ECO:0000259" key="7">
    <source>
        <dbReference type="Pfam" id="PF22692"/>
    </source>
</evidence>
<dbReference type="InterPro" id="IPR001444">
    <property type="entry name" value="Flag_bb_rod_N"/>
</dbReference>
<dbReference type="InterPro" id="IPR053967">
    <property type="entry name" value="LlgE_F_G-like_D1"/>
</dbReference>
<dbReference type="SUPFAM" id="SSF117143">
    <property type="entry name" value="Flagellar hook protein flgE"/>
    <property type="match status" value="1"/>
</dbReference>
<comment type="subcellular location">
    <subcellularLocation>
        <location evidence="1 4">Bacterial flagellum basal body</location>
    </subcellularLocation>
</comment>
<feature type="domain" description="Flagellar basal-body/hook protein C-terminal" evidence="6">
    <location>
        <begin position="188"/>
        <end position="230"/>
    </location>
</feature>
<dbReference type="GO" id="GO:0071978">
    <property type="term" value="P:bacterial-type flagellum-dependent swarming motility"/>
    <property type="evidence" value="ECO:0007669"/>
    <property type="project" value="TreeGrafter"/>
</dbReference>
<feature type="domain" description="Flagellar basal body rod protein N-terminal" evidence="5">
    <location>
        <begin position="5"/>
        <end position="35"/>
    </location>
</feature>
<evidence type="ECO:0000259" key="6">
    <source>
        <dbReference type="Pfam" id="PF06429"/>
    </source>
</evidence>
<dbReference type="NCBIfam" id="TIGR03506">
    <property type="entry name" value="FlgEFG_subfam"/>
    <property type="match status" value="1"/>
</dbReference>
<keyword evidence="8" id="KW-0966">Cell projection</keyword>
<gene>
    <name evidence="8" type="primary">flgG_2</name>
    <name evidence="8" type="ORF">Pla163_37070</name>
</gene>
<reference evidence="8 9" key="1">
    <citation type="submission" date="2019-02" db="EMBL/GenBank/DDBJ databases">
        <title>Deep-cultivation of Planctomycetes and their phenomic and genomic characterization uncovers novel biology.</title>
        <authorList>
            <person name="Wiegand S."/>
            <person name="Jogler M."/>
            <person name="Boedeker C."/>
            <person name="Pinto D."/>
            <person name="Vollmers J."/>
            <person name="Rivas-Marin E."/>
            <person name="Kohn T."/>
            <person name="Peeters S.H."/>
            <person name="Heuer A."/>
            <person name="Rast P."/>
            <person name="Oberbeckmann S."/>
            <person name="Bunk B."/>
            <person name="Jeske O."/>
            <person name="Meyerdierks A."/>
            <person name="Storesund J.E."/>
            <person name="Kallscheuer N."/>
            <person name="Luecker S."/>
            <person name="Lage O.M."/>
            <person name="Pohl T."/>
            <person name="Merkel B.J."/>
            <person name="Hornburger P."/>
            <person name="Mueller R.-W."/>
            <person name="Bruemmer F."/>
            <person name="Labrenz M."/>
            <person name="Spormann A.M."/>
            <person name="Op den Camp H."/>
            <person name="Overmann J."/>
            <person name="Amann R."/>
            <person name="Jetten M.S.M."/>
            <person name="Mascher T."/>
            <person name="Medema M.H."/>
            <person name="Devos D.P."/>
            <person name="Kaster A.-K."/>
            <person name="Ovreas L."/>
            <person name="Rohde M."/>
            <person name="Galperin M.Y."/>
            <person name="Jogler C."/>
        </authorList>
    </citation>
    <scope>NUCLEOTIDE SEQUENCE [LARGE SCALE GENOMIC DNA]</scope>
    <source>
        <strain evidence="8 9">Pla163</strain>
    </source>
</reference>
<keyword evidence="8" id="KW-0969">Cilium</keyword>
<keyword evidence="8" id="KW-0282">Flagellum</keyword>
<dbReference type="PANTHER" id="PTHR30435">
    <property type="entry name" value="FLAGELLAR PROTEIN"/>
    <property type="match status" value="1"/>
</dbReference>
<evidence type="ECO:0000256" key="1">
    <source>
        <dbReference type="ARBA" id="ARBA00004117"/>
    </source>
</evidence>
<keyword evidence="9" id="KW-1185">Reference proteome</keyword>
<evidence type="ECO:0000259" key="5">
    <source>
        <dbReference type="Pfam" id="PF00460"/>
    </source>
</evidence>
<feature type="domain" description="Flagellar hook protein FlgE/F/G-like D1" evidence="7">
    <location>
        <begin position="79"/>
        <end position="143"/>
    </location>
</feature>
<evidence type="ECO:0000256" key="4">
    <source>
        <dbReference type="RuleBase" id="RU362116"/>
    </source>
</evidence>
<evidence type="ECO:0000313" key="9">
    <source>
        <dbReference type="Proteomes" id="UP000319342"/>
    </source>
</evidence>
<dbReference type="InterPro" id="IPR010930">
    <property type="entry name" value="Flg_bb/hook_C_dom"/>
</dbReference>
<protein>
    <submittedName>
        <fullName evidence="8">Flagellar basal-body rod protein FlgG</fullName>
    </submittedName>
</protein>
<accession>A0A518D517</accession>
<dbReference type="AlphaFoldDB" id="A0A518D517"/>
<proteinExistence type="inferred from homology"/>
<dbReference type="PANTHER" id="PTHR30435:SF19">
    <property type="entry name" value="FLAGELLAR BASAL-BODY ROD PROTEIN FLGG"/>
    <property type="match status" value="1"/>
</dbReference>
<dbReference type="RefSeq" id="WP_145192018.1">
    <property type="nucleotide sequence ID" value="NZ_CP036290.1"/>
</dbReference>
<dbReference type="Proteomes" id="UP000319342">
    <property type="component" value="Chromosome"/>
</dbReference>
<dbReference type="Pfam" id="PF22692">
    <property type="entry name" value="LlgE_F_G_D1"/>
    <property type="match status" value="1"/>
</dbReference>
<evidence type="ECO:0000313" key="8">
    <source>
        <dbReference type="EMBL" id="QDU86556.1"/>
    </source>
</evidence>
<dbReference type="InterPro" id="IPR037925">
    <property type="entry name" value="FlgE/F/G-like"/>
</dbReference>
<organism evidence="8 9">
    <name type="scientific">Rohdeia mirabilis</name>
    <dbReference type="NCBI Taxonomy" id="2528008"/>
    <lineage>
        <taxon>Bacteria</taxon>
        <taxon>Pseudomonadati</taxon>
        <taxon>Planctomycetota</taxon>
        <taxon>Planctomycetia</taxon>
        <taxon>Planctomycetia incertae sedis</taxon>
        <taxon>Rohdeia</taxon>
    </lineage>
</organism>
<evidence type="ECO:0000256" key="2">
    <source>
        <dbReference type="ARBA" id="ARBA00009677"/>
    </source>
</evidence>
<dbReference type="EMBL" id="CP036290">
    <property type="protein sequence ID" value="QDU86556.1"/>
    <property type="molecule type" value="Genomic_DNA"/>
</dbReference>
<name>A0A518D517_9BACT</name>
<dbReference type="GO" id="GO:0009425">
    <property type="term" value="C:bacterial-type flagellum basal body"/>
    <property type="evidence" value="ECO:0007669"/>
    <property type="project" value="UniProtKB-SubCell"/>
</dbReference>
<dbReference type="Pfam" id="PF00460">
    <property type="entry name" value="Flg_bb_rod"/>
    <property type="match status" value="1"/>
</dbReference>